<evidence type="ECO:0000256" key="1">
    <source>
        <dbReference type="SAM" id="SignalP"/>
    </source>
</evidence>
<keyword evidence="1" id="KW-0732">Signal</keyword>
<accession>A0A7W3TJ37</accession>
<comment type="caution">
    <text evidence="2">The sequence shown here is derived from an EMBL/GenBank/DDBJ whole genome shotgun (WGS) entry which is preliminary data.</text>
</comment>
<evidence type="ECO:0000313" key="2">
    <source>
        <dbReference type="EMBL" id="MBB1059285.1"/>
    </source>
</evidence>
<feature type="chain" id="PRO_5030640011" evidence="1">
    <location>
        <begin position="27"/>
        <end position="141"/>
    </location>
</feature>
<keyword evidence="3" id="KW-1185">Reference proteome</keyword>
<gene>
    <name evidence="2" type="ORF">H4F98_01720</name>
</gene>
<dbReference type="Proteomes" id="UP000523196">
    <property type="component" value="Unassembled WGS sequence"/>
</dbReference>
<feature type="signal peptide" evidence="1">
    <location>
        <begin position="1"/>
        <end position="26"/>
    </location>
</feature>
<sequence>MFAPKPIESSALVLAVCLAWAGSAHSAPPPVALVPLADPAGTPTVDAATAPPASTTDAWQHPLGADALEGLRGGDGAESNVLIDGLVDGNTADHVVTGDNLLDGGAFGHASGINTVIQNSGSNVLIQSGTAVSVQFTSPTP</sequence>
<organism evidence="2 3">
    <name type="scientific">Marilutibacter spongiae</name>
    <dbReference type="NCBI Taxonomy" id="2025720"/>
    <lineage>
        <taxon>Bacteria</taxon>
        <taxon>Pseudomonadati</taxon>
        <taxon>Pseudomonadota</taxon>
        <taxon>Gammaproteobacteria</taxon>
        <taxon>Lysobacterales</taxon>
        <taxon>Lysobacteraceae</taxon>
        <taxon>Marilutibacter</taxon>
    </lineage>
</organism>
<proteinExistence type="predicted"/>
<dbReference type="RefSeq" id="WP_182684949.1">
    <property type="nucleotide sequence ID" value="NZ_JACHTF010000002.1"/>
</dbReference>
<evidence type="ECO:0000313" key="3">
    <source>
        <dbReference type="Proteomes" id="UP000523196"/>
    </source>
</evidence>
<protein>
    <submittedName>
        <fullName evidence="2">Uncharacterized protein</fullName>
    </submittedName>
</protein>
<reference evidence="2 3" key="1">
    <citation type="submission" date="2020-08" db="EMBL/GenBank/DDBJ databases">
        <authorList>
            <person name="Xu S."/>
            <person name="Li A."/>
        </authorList>
    </citation>
    <scope>NUCLEOTIDE SEQUENCE [LARGE SCALE GENOMIC DNA]</scope>
    <source>
        <strain evidence="2 3">119BY6-57</strain>
    </source>
</reference>
<dbReference type="AlphaFoldDB" id="A0A7W3TJ37"/>
<dbReference type="EMBL" id="JACHTF010000002">
    <property type="protein sequence ID" value="MBB1059285.1"/>
    <property type="molecule type" value="Genomic_DNA"/>
</dbReference>
<name>A0A7W3TJ37_9GAMM</name>